<gene>
    <name evidence="1" type="ordered locus">Nham_0985</name>
</gene>
<dbReference type="SUPFAM" id="SSF51658">
    <property type="entry name" value="Xylose isomerase-like"/>
    <property type="match status" value="1"/>
</dbReference>
<dbReference type="Gene3D" id="3.20.20.150">
    <property type="entry name" value="Divalent-metal-dependent TIM barrel enzymes"/>
    <property type="match status" value="1"/>
</dbReference>
<keyword evidence="2" id="KW-1185">Reference proteome</keyword>
<organism evidence="1 2">
    <name type="scientific">Nitrobacter hamburgensis (strain DSM 10229 / NCIMB 13809 / X14)</name>
    <dbReference type="NCBI Taxonomy" id="323097"/>
    <lineage>
        <taxon>Bacteria</taxon>
        <taxon>Pseudomonadati</taxon>
        <taxon>Pseudomonadota</taxon>
        <taxon>Alphaproteobacteria</taxon>
        <taxon>Hyphomicrobiales</taxon>
        <taxon>Nitrobacteraceae</taxon>
        <taxon>Nitrobacter</taxon>
    </lineage>
</organism>
<evidence type="ECO:0000313" key="1">
    <source>
        <dbReference type="EMBL" id="ABE61835.1"/>
    </source>
</evidence>
<dbReference type="eggNOG" id="COG1082">
    <property type="taxonomic scope" value="Bacteria"/>
</dbReference>
<dbReference type="AlphaFoldDB" id="Q1QPL2"/>
<protein>
    <recommendedName>
        <fullName evidence="3">Sugar phosphate isomerase</fullName>
    </recommendedName>
</protein>
<sequence length="400" mass="42929">MKVDQLAGNVNLTYCTNIHAGESWPDIRASLDAHVPAIKAAVAPDRPLGIGLRLSGEAAAVARQPEQLAAFREQLANLGAYVFTINAFPFGPFHGVRVKEHVYLPDWRSAERIAFTADSAAVLAAVLPDGTDGSISTVPGAFKPNGRAHGAVAAIAAGLMQAVADLVTIERRTGKRIALALEPEPCCFLETTDESLAFFQDVLLQAEALDLLAAGIGEDRSGAEAMLRRHLGICYDICHGSVEYEDPVAALDRLLAAGIAVPKVQLSAAMRVPAMADALIDAVMRYDDGVYLHQTIVRGPSGLTRYVDLPDAVAAFKEGRARGEWRIHCHVPLFLSDLGEIGSTHADLVSTLAALRRKPRSSHLEIETYTWDVLPEKLRTGSKAADIAREISFCVKELVG</sequence>
<dbReference type="HOGENOM" id="CLU_041665_0_0_5"/>
<evidence type="ECO:0000313" key="2">
    <source>
        <dbReference type="Proteomes" id="UP000001953"/>
    </source>
</evidence>
<accession>Q1QPL2</accession>
<dbReference type="Proteomes" id="UP000001953">
    <property type="component" value="Chromosome"/>
</dbReference>
<reference evidence="1 2" key="1">
    <citation type="submission" date="2006-03" db="EMBL/GenBank/DDBJ databases">
        <title>Complete sequence of chromosome of Nitrobacter hamburgensis X14.</title>
        <authorList>
            <consortium name="US DOE Joint Genome Institute"/>
            <person name="Copeland A."/>
            <person name="Lucas S."/>
            <person name="Lapidus A."/>
            <person name="Barry K."/>
            <person name="Detter J.C."/>
            <person name="Glavina del Rio T."/>
            <person name="Hammon N."/>
            <person name="Israni S."/>
            <person name="Dalin E."/>
            <person name="Tice H."/>
            <person name="Pitluck S."/>
            <person name="Chain P."/>
            <person name="Malfatti S."/>
            <person name="Shin M."/>
            <person name="Vergez L."/>
            <person name="Schmutz J."/>
            <person name="Larimer F."/>
            <person name="Land M."/>
            <person name="Hauser L."/>
            <person name="Kyrpides N."/>
            <person name="Ivanova N."/>
            <person name="Ward B."/>
            <person name="Arp D."/>
            <person name="Klotz M."/>
            <person name="Stein L."/>
            <person name="O'Mullan G."/>
            <person name="Starkenburg S."/>
            <person name="Sayavedra L."/>
            <person name="Poret-Peterson A.T."/>
            <person name="Gentry M.E."/>
            <person name="Bruce D."/>
            <person name="Richardson P."/>
        </authorList>
    </citation>
    <scope>NUCLEOTIDE SEQUENCE [LARGE SCALE GENOMIC DNA]</scope>
    <source>
        <strain evidence="2">DSM 10229 / NCIMB 13809 / X14</strain>
    </source>
</reference>
<name>Q1QPL2_NITHX</name>
<dbReference type="STRING" id="323097.Nham_0985"/>
<dbReference type="NCBIfam" id="NF035939">
    <property type="entry name" value="TIM_EboE"/>
    <property type="match status" value="1"/>
</dbReference>
<dbReference type="OrthoDB" id="9785907at2"/>
<evidence type="ECO:0008006" key="3">
    <source>
        <dbReference type="Google" id="ProtNLM"/>
    </source>
</evidence>
<dbReference type="RefSeq" id="WP_011509531.1">
    <property type="nucleotide sequence ID" value="NC_007964.1"/>
</dbReference>
<proteinExistence type="predicted"/>
<dbReference type="KEGG" id="nha:Nham_0985"/>
<dbReference type="EMBL" id="CP000319">
    <property type="protein sequence ID" value="ABE61835.1"/>
    <property type="molecule type" value="Genomic_DNA"/>
</dbReference>
<dbReference type="InterPro" id="IPR036237">
    <property type="entry name" value="Xyl_isomerase-like_sf"/>
</dbReference>